<dbReference type="Pfam" id="PF17948">
    <property type="entry name" value="DnaT"/>
    <property type="match status" value="2"/>
</dbReference>
<feature type="domain" description="DnaT DNA-binding" evidence="1">
    <location>
        <begin position="95"/>
        <end position="158"/>
    </location>
</feature>
<reference evidence="2 3" key="1">
    <citation type="submission" date="2019-02" db="EMBL/GenBank/DDBJ databases">
        <title>Prokaryotic population dynamics and viral predation in marine succession experiment using metagenomics: the confinement effect.</title>
        <authorList>
            <person name="Haro-Moreno J.M."/>
            <person name="Rodriguez-Valera F."/>
            <person name="Lopez-Perez M."/>
        </authorList>
    </citation>
    <scope>NUCLEOTIDE SEQUENCE [LARGE SCALE GENOMIC DNA]</scope>
    <source>
        <strain evidence="2">MED-G161</strain>
    </source>
</reference>
<comment type="caution">
    <text evidence="2">The sequence shown here is derived from an EMBL/GenBank/DDBJ whole genome shotgun (WGS) entry which is preliminary data.</text>
</comment>
<organism evidence="2 3">
    <name type="scientific">SAR86 cluster bacterium</name>
    <dbReference type="NCBI Taxonomy" id="2030880"/>
    <lineage>
        <taxon>Bacteria</taxon>
        <taxon>Pseudomonadati</taxon>
        <taxon>Pseudomonadota</taxon>
        <taxon>Gammaproteobacteria</taxon>
        <taxon>SAR86 cluster</taxon>
    </lineage>
</organism>
<dbReference type="InterPro" id="IPR040480">
    <property type="entry name" value="DnaT_DNA_bind"/>
</dbReference>
<dbReference type="Gene3D" id="1.10.8.1180">
    <property type="match status" value="2"/>
</dbReference>
<evidence type="ECO:0000313" key="3">
    <source>
        <dbReference type="Proteomes" id="UP000315498"/>
    </source>
</evidence>
<dbReference type="AlphaFoldDB" id="A0A520MU25"/>
<accession>A0A520MU25</accession>
<dbReference type="EMBL" id="SHBG01000016">
    <property type="protein sequence ID" value="RZO24721.1"/>
    <property type="molecule type" value="Genomic_DNA"/>
</dbReference>
<protein>
    <recommendedName>
        <fullName evidence="1">DnaT DNA-binding domain-containing protein</fullName>
    </recommendedName>
</protein>
<sequence>MKSEDDLTFSSEVAETLGIECSVILSLYKKNELNDVSSFQNLVSCIKDNLPFIDDQIINESVNKLIKYELIEFSSNSNNKNYEVKKPYGNKESNNMNNNWVPSIETMEILDMTDISSKFYKLKLKEFKVYWIERGQKKNNWNTTFIDFIRREWAKEVNSNKVLPHTINENWYPDDDVFDILNLSEISKDSTLKYLKEFILYWKDKGVAFTTWNSKFIDHVKRRHMMNDNMLNNEENKKYSEPGKYTQDFKTRKNDNAWAKEINLE</sequence>
<evidence type="ECO:0000259" key="1">
    <source>
        <dbReference type="Pfam" id="PF17948"/>
    </source>
</evidence>
<proteinExistence type="predicted"/>
<gene>
    <name evidence="2" type="ORF">EVA94_02345</name>
</gene>
<feature type="domain" description="DnaT DNA-binding" evidence="1">
    <location>
        <begin position="166"/>
        <end position="224"/>
    </location>
</feature>
<evidence type="ECO:0000313" key="2">
    <source>
        <dbReference type="EMBL" id="RZO24721.1"/>
    </source>
</evidence>
<dbReference type="Proteomes" id="UP000315498">
    <property type="component" value="Unassembled WGS sequence"/>
</dbReference>
<name>A0A520MU25_9GAMM</name>